<feature type="region of interest" description="Disordered" evidence="1">
    <location>
        <begin position="1"/>
        <end position="23"/>
    </location>
</feature>
<dbReference type="EMBL" id="SNRY01000872">
    <property type="protein sequence ID" value="KAA6335655.1"/>
    <property type="molecule type" value="Genomic_DNA"/>
</dbReference>
<comment type="caution">
    <text evidence="2">The sequence shown here is derived from an EMBL/GenBank/DDBJ whole genome shotgun (WGS) entry which is preliminary data.</text>
</comment>
<gene>
    <name evidence="2" type="ORF">EZS27_016128</name>
</gene>
<proteinExistence type="predicted"/>
<dbReference type="AlphaFoldDB" id="A0A5J4RQE2"/>
<name>A0A5J4RQE2_9ZZZZ</name>
<reference evidence="2" key="1">
    <citation type="submission" date="2019-03" db="EMBL/GenBank/DDBJ databases">
        <title>Single cell metagenomics reveals metabolic interactions within the superorganism composed of flagellate Streblomastix strix and complex community of Bacteroidetes bacteria on its surface.</title>
        <authorList>
            <person name="Treitli S.C."/>
            <person name="Kolisko M."/>
            <person name="Husnik F."/>
            <person name="Keeling P."/>
            <person name="Hampl V."/>
        </authorList>
    </citation>
    <scope>NUCLEOTIDE SEQUENCE</scope>
    <source>
        <strain evidence="2">STM</strain>
    </source>
</reference>
<sequence>MAEKKKSPAGQQGQKLDNKDNHFRTQYQTVYESFLEKPKTMFQVEIETGIPRPYICWYVRNMRKGESIQVVKKGCCPISKWDGVGFYSTDTALFNKLNVQLNLFDNVNKP</sequence>
<protein>
    <submittedName>
        <fullName evidence="2">Uncharacterized protein</fullName>
    </submittedName>
</protein>
<accession>A0A5J4RQE2</accession>
<evidence type="ECO:0000313" key="2">
    <source>
        <dbReference type="EMBL" id="KAA6335655.1"/>
    </source>
</evidence>
<organism evidence="2">
    <name type="scientific">termite gut metagenome</name>
    <dbReference type="NCBI Taxonomy" id="433724"/>
    <lineage>
        <taxon>unclassified sequences</taxon>
        <taxon>metagenomes</taxon>
        <taxon>organismal metagenomes</taxon>
    </lineage>
</organism>
<evidence type="ECO:0000256" key="1">
    <source>
        <dbReference type="SAM" id="MobiDB-lite"/>
    </source>
</evidence>